<evidence type="ECO:0000313" key="2">
    <source>
        <dbReference type="Proteomes" id="UP001056291"/>
    </source>
</evidence>
<dbReference type="InterPro" id="IPR024507">
    <property type="entry name" value="AtzH-like"/>
</dbReference>
<protein>
    <submittedName>
        <fullName evidence="1">Nuclear transport factor 2 family protein</fullName>
    </submittedName>
</protein>
<dbReference type="Pfam" id="PF11533">
    <property type="entry name" value="AtzH-like"/>
    <property type="match status" value="1"/>
</dbReference>
<dbReference type="Gene3D" id="3.10.450.50">
    <property type="match status" value="1"/>
</dbReference>
<dbReference type="SUPFAM" id="SSF54427">
    <property type="entry name" value="NTF2-like"/>
    <property type="match status" value="1"/>
</dbReference>
<sequence>MKDFEPNIPEVVAEVREKFESYETALAEKDVDVLDNTFWNSPFTVRLAMSEHGYGFDAIHAHRVARPPGPSIKEKRIRLEILTIGHTVATVNLEFKVLGQDLIGRQSQSWVKFPDLGWKVISAHVSTTDGTKLW</sequence>
<dbReference type="InterPro" id="IPR032710">
    <property type="entry name" value="NTF2-like_dom_sf"/>
</dbReference>
<dbReference type="EMBL" id="CP098747">
    <property type="protein sequence ID" value="USG61916.1"/>
    <property type="molecule type" value="Genomic_DNA"/>
</dbReference>
<keyword evidence="2" id="KW-1185">Reference proteome</keyword>
<proteinExistence type="predicted"/>
<gene>
    <name evidence="1" type="ORF">NBZ79_02875</name>
</gene>
<reference evidence="1" key="1">
    <citation type="submission" date="2022-06" db="EMBL/GenBank/DDBJ databases">
        <title>Sneathiella actinostolidae sp. nov., isolated from a sea anemonein the Western Pacific Ocean.</title>
        <authorList>
            <person name="Wei M.J."/>
        </authorList>
    </citation>
    <scope>NUCLEOTIDE SEQUENCE</scope>
    <source>
        <strain evidence="1">PHK-P5</strain>
    </source>
</reference>
<name>A0ABY4WB72_9PROT</name>
<evidence type="ECO:0000313" key="1">
    <source>
        <dbReference type="EMBL" id="USG61916.1"/>
    </source>
</evidence>
<dbReference type="RefSeq" id="WP_251935324.1">
    <property type="nucleotide sequence ID" value="NZ_CP098747.1"/>
</dbReference>
<accession>A0ABY4WB72</accession>
<organism evidence="1 2">
    <name type="scientific">Sneathiella marina</name>
    <dbReference type="NCBI Taxonomy" id="2950108"/>
    <lineage>
        <taxon>Bacteria</taxon>
        <taxon>Pseudomonadati</taxon>
        <taxon>Pseudomonadota</taxon>
        <taxon>Alphaproteobacteria</taxon>
        <taxon>Sneathiellales</taxon>
        <taxon>Sneathiellaceae</taxon>
        <taxon>Sneathiella</taxon>
    </lineage>
</organism>
<dbReference type="Proteomes" id="UP001056291">
    <property type="component" value="Chromosome"/>
</dbReference>